<comment type="subcellular location">
    <subcellularLocation>
        <location evidence="1">Membrane</location>
        <topology evidence="1">Multi-pass membrane protein</topology>
    </subcellularLocation>
</comment>
<feature type="transmembrane region" description="Helical" evidence="5">
    <location>
        <begin position="150"/>
        <end position="171"/>
    </location>
</feature>
<keyword evidence="2 5" id="KW-0812">Transmembrane</keyword>
<dbReference type="EMBL" id="CP003587">
    <property type="protein sequence ID" value="AGY57379.1"/>
    <property type="molecule type" value="Genomic_DNA"/>
</dbReference>
<reference evidence="6 7" key="1">
    <citation type="journal article" date="2013" name="PLoS ONE">
        <title>Cultivation and Complete Genome Sequencing of Gloeobacter kilaueensis sp. nov., from a Lava Cave in Kilauea Caldera, Hawai'i.</title>
        <authorList>
            <person name="Saw J.H."/>
            <person name="Schatz M."/>
            <person name="Brown M.V."/>
            <person name="Kunkel D.D."/>
            <person name="Foster J.S."/>
            <person name="Shick H."/>
            <person name="Christensen S."/>
            <person name="Hou S."/>
            <person name="Wan X."/>
            <person name="Donachie S.P."/>
        </authorList>
    </citation>
    <scope>NUCLEOTIDE SEQUENCE [LARGE SCALE GENOMIC DNA]</scope>
    <source>
        <strain evidence="7">JS</strain>
    </source>
</reference>
<dbReference type="HOGENOM" id="CLU_087059_1_0_3"/>
<feature type="transmembrane region" description="Helical" evidence="5">
    <location>
        <begin position="177"/>
        <end position="199"/>
    </location>
</feature>
<dbReference type="AlphaFoldDB" id="U5QIF9"/>
<keyword evidence="7" id="KW-1185">Reference proteome</keyword>
<dbReference type="KEGG" id="glj:GKIL_1133"/>
<evidence type="ECO:0000256" key="1">
    <source>
        <dbReference type="ARBA" id="ARBA00004141"/>
    </source>
</evidence>
<feature type="transmembrane region" description="Helical" evidence="5">
    <location>
        <begin position="32"/>
        <end position="50"/>
    </location>
</feature>
<dbReference type="Proteomes" id="UP000017396">
    <property type="component" value="Chromosome"/>
</dbReference>
<accession>U5QIF9</accession>
<evidence type="ECO:0000256" key="4">
    <source>
        <dbReference type="ARBA" id="ARBA00023136"/>
    </source>
</evidence>
<keyword evidence="4 5" id="KW-0472">Membrane</keyword>
<feature type="transmembrane region" description="Helical" evidence="5">
    <location>
        <begin position="91"/>
        <end position="111"/>
    </location>
</feature>
<dbReference type="InterPro" id="IPR039020">
    <property type="entry name" value="PaxB-like"/>
</dbReference>
<proteinExistence type="predicted"/>
<sequence>MYVLLMLASGLFWIATYLLIIRQGFADKTYGMPLAALAANLSWEFIFSFVLPHKPFQRTIDVLWFALDLLIAFQLVRYGPREFADLRKGALYGFAGLVLVTAFCMVLFVSLEFHDPAGAYAAFGQNLLMSVLFVVMLYRRRSLRGQSLTIAVCKLSGTACASLAFYLFAPITKASLVLPFMFVAIFGFDLLYVGLVFYLRQQSREHRERLPAVKNVASAIFR</sequence>
<dbReference type="RefSeq" id="WP_023172450.1">
    <property type="nucleotide sequence ID" value="NC_022600.1"/>
</dbReference>
<feature type="transmembrane region" description="Helical" evidence="5">
    <location>
        <begin position="117"/>
        <end position="138"/>
    </location>
</feature>
<dbReference type="Pfam" id="PF25129">
    <property type="entry name" value="Pyr4-TMTC"/>
    <property type="match status" value="1"/>
</dbReference>
<dbReference type="STRING" id="1183438.GKIL_1133"/>
<protein>
    <submittedName>
        <fullName evidence="6">Uncharacterized protein</fullName>
    </submittedName>
</protein>
<evidence type="ECO:0000313" key="6">
    <source>
        <dbReference type="EMBL" id="AGY57379.1"/>
    </source>
</evidence>
<dbReference type="GO" id="GO:0016829">
    <property type="term" value="F:lyase activity"/>
    <property type="evidence" value="ECO:0007669"/>
    <property type="project" value="InterPro"/>
</dbReference>
<evidence type="ECO:0000256" key="3">
    <source>
        <dbReference type="ARBA" id="ARBA00022989"/>
    </source>
</evidence>
<evidence type="ECO:0000256" key="5">
    <source>
        <dbReference type="SAM" id="Phobius"/>
    </source>
</evidence>
<evidence type="ECO:0000256" key="2">
    <source>
        <dbReference type="ARBA" id="ARBA00022692"/>
    </source>
</evidence>
<dbReference type="OrthoDB" id="7825963at2"/>
<organism evidence="6 7">
    <name type="scientific">Gloeobacter kilaueensis (strain ATCC BAA-2537 / CCAP 1431/1 / ULC 316 / JS1)</name>
    <dbReference type="NCBI Taxonomy" id="1183438"/>
    <lineage>
        <taxon>Bacteria</taxon>
        <taxon>Bacillati</taxon>
        <taxon>Cyanobacteriota</taxon>
        <taxon>Cyanophyceae</taxon>
        <taxon>Gloeobacterales</taxon>
        <taxon>Gloeobacteraceae</taxon>
        <taxon>Gloeobacter</taxon>
    </lineage>
</organism>
<dbReference type="PANTHER" id="PTHR42038">
    <property type="match status" value="1"/>
</dbReference>
<name>U5QIF9_GLOK1</name>
<dbReference type="GO" id="GO:0016020">
    <property type="term" value="C:membrane"/>
    <property type="evidence" value="ECO:0007669"/>
    <property type="project" value="UniProtKB-SubCell"/>
</dbReference>
<gene>
    <name evidence="6" type="ORF">GKIL_1133</name>
</gene>
<feature type="transmembrane region" description="Helical" evidence="5">
    <location>
        <begin position="6"/>
        <end position="25"/>
    </location>
</feature>
<dbReference type="PANTHER" id="PTHR42038:SF2">
    <property type="entry name" value="TERPENE CYCLASE AUSL"/>
    <property type="match status" value="1"/>
</dbReference>
<evidence type="ECO:0000313" key="7">
    <source>
        <dbReference type="Proteomes" id="UP000017396"/>
    </source>
</evidence>
<keyword evidence="3 5" id="KW-1133">Transmembrane helix</keyword>
<dbReference type="eggNOG" id="ENOG502ZC86">
    <property type="taxonomic scope" value="Bacteria"/>
</dbReference>